<evidence type="ECO:0000256" key="2">
    <source>
        <dbReference type="SAM" id="MobiDB-lite"/>
    </source>
</evidence>
<comment type="subunit">
    <text evidence="1">Component of the NuA4 histone acetyltransferase complex.</text>
</comment>
<name>A0A136IJH5_9PEZI</name>
<feature type="region of interest" description="Disordered" evidence="2">
    <location>
        <begin position="19"/>
        <end position="85"/>
    </location>
</feature>
<proteinExistence type="predicted"/>
<feature type="compositionally biased region" description="Polar residues" evidence="2">
    <location>
        <begin position="73"/>
        <end position="85"/>
    </location>
</feature>
<reference evidence="5" key="1">
    <citation type="submission" date="2016-02" db="EMBL/GenBank/DDBJ databases">
        <title>Draft genome sequence of Microdochium bolleyi, a fungal endophyte of beachgrass.</title>
        <authorList>
            <consortium name="DOE Joint Genome Institute"/>
            <person name="David A.S."/>
            <person name="May G."/>
            <person name="Haridas S."/>
            <person name="Lim J."/>
            <person name="Wang M."/>
            <person name="Labutti K."/>
            <person name="Lipzen A."/>
            <person name="Barry K."/>
            <person name="Grigoriev I.V."/>
        </authorList>
    </citation>
    <scope>NUCLEOTIDE SEQUENCE [LARGE SCALE GENOMIC DNA]</scope>
    <source>
        <strain evidence="5">J235TASD1</strain>
    </source>
</reference>
<dbReference type="Gene3D" id="2.40.50.40">
    <property type="match status" value="2"/>
</dbReference>
<dbReference type="EMBL" id="KQ964296">
    <property type="protein sequence ID" value="KXJ85110.1"/>
    <property type="molecule type" value="Genomic_DNA"/>
</dbReference>
<dbReference type="AlphaFoldDB" id="A0A136IJH5"/>
<feature type="domain" description="Chromo" evidence="3">
    <location>
        <begin position="288"/>
        <end position="341"/>
    </location>
</feature>
<dbReference type="InterPro" id="IPR023780">
    <property type="entry name" value="Chromo_domain"/>
</dbReference>
<dbReference type="Proteomes" id="UP000070501">
    <property type="component" value="Unassembled WGS sequence"/>
</dbReference>
<evidence type="ECO:0000313" key="5">
    <source>
        <dbReference type="Proteomes" id="UP000070501"/>
    </source>
</evidence>
<feature type="region of interest" description="Disordered" evidence="2">
    <location>
        <begin position="178"/>
        <end position="217"/>
    </location>
</feature>
<dbReference type="SUPFAM" id="SSF54160">
    <property type="entry name" value="Chromo domain-like"/>
    <property type="match status" value="2"/>
</dbReference>
<dbReference type="Pfam" id="PF00385">
    <property type="entry name" value="Chromo"/>
    <property type="match status" value="2"/>
</dbReference>
<gene>
    <name evidence="4" type="ORF">Micbo1qcDRAFT_237581</name>
</gene>
<dbReference type="GO" id="GO:0006338">
    <property type="term" value="P:chromatin remodeling"/>
    <property type="evidence" value="ECO:0007669"/>
    <property type="project" value="UniProtKB-ARBA"/>
</dbReference>
<dbReference type="OrthoDB" id="433924at2759"/>
<organism evidence="4 5">
    <name type="scientific">Microdochium bolleyi</name>
    <dbReference type="NCBI Taxonomy" id="196109"/>
    <lineage>
        <taxon>Eukaryota</taxon>
        <taxon>Fungi</taxon>
        <taxon>Dikarya</taxon>
        <taxon>Ascomycota</taxon>
        <taxon>Pezizomycotina</taxon>
        <taxon>Sordariomycetes</taxon>
        <taxon>Xylariomycetidae</taxon>
        <taxon>Xylariales</taxon>
        <taxon>Microdochiaceae</taxon>
        <taxon>Microdochium</taxon>
    </lineage>
</organism>
<dbReference type="InterPro" id="IPR016197">
    <property type="entry name" value="Chromo-like_dom_sf"/>
</dbReference>
<accession>A0A136IJH5</accession>
<feature type="compositionally biased region" description="Low complexity" evidence="2">
    <location>
        <begin position="183"/>
        <end position="201"/>
    </location>
</feature>
<dbReference type="STRING" id="196109.A0A136IJH5"/>
<dbReference type="InParanoid" id="A0A136IJH5"/>
<dbReference type="PROSITE" id="PS50013">
    <property type="entry name" value="CHROMO_2"/>
    <property type="match status" value="2"/>
</dbReference>
<feature type="domain" description="Chromo" evidence="3">
    <location>
        <begin position="220"/>
        <end position="272"/>
    </location>
</feature>
<dbReference type="CDD" id="cd00024">
    <property type="entry name" value="CD_CSD"/>
    <property type="match status" value="1"/>
</dbReference>
<keyword evidence="5" id="KW-1185">Reference proteome</keyword>
<dbReference type="InterPro" id="IPR000953">
    <property type="entry name" value="Chromo/chromo_shadow_dom"/>
</dbReference>
<evidence type="ECO:0000313" key="4">
    <source>
        <dbReference type="EMBL" id="KXJ85110.1"/>
    </source>
</evidence>
<dbReference type="SMART" id="SM00298">
    <property type="entry name" value="CHROMO"/>
    <property type="match status" value="2"/>
</dbReference>
<sequence>MAGFVKGLGDTINAVFTPKKQTPEVPSAAAAAATPAQMNATLDTDTRKRKPDVYDDIPGAESSIQTPHGDDAAQTTPDTNEARTINSDMYAPGTVAHSANKIKRRGTRLSSASQADGAKAVDPRVDAVVNLERARMPDAARLQPDNHDPSSSVIAAVPEADMRGDAADLFSTSIKSKAEIAGSSPTEPQPTQEETQSETSTAPGEAKAEGVREEEDGDVAEVHALLDHKMLEDKSVDLLVHWQGESPESATWEPETEVQEGASELLFSYWEKAGGRDRVLFKIESGVYHVFRILNHEKKPQGSFMLEVQWVGYSATKGNTSWETEVKLKKIAPELLDAYWESIGGRNDFLSKRGRTKKNA</sequence>
<evidence type="ECO:0000259" key="3">
    <source>
        <dbReference type="PROSITE" id="PS50013"/>
    </source>
</evidence>
<protein>
    <recommendedName>
        <fullName evidence="3">Chromo domain-containing protein</fullName>
    </recommendedName>
</protein>
<evidence type="ECO:0000256" key="1">
    <source>
        <dbReference type="ARBA" id="ARBA00011353"/>
    </source>
</evidence>